<reference evidence="10 11" key="1">
    <citation type="submission" date="2023-09" db="EMBL/GenBank/DDBJ databases">
        <title>Nesidiocoris tenuis whole genome shotgun sequence.</title>
        <authorList>
            <person name="Shibata T."/>
            <person name="Shimoda M."/>
            <person name="Kobayashi T."/>
            <person name="Uehara T."/>
        </authorList>
    </citation>
    <scope>NUCLEOTIDE SEQUENCE [LARGE SCALE GENOMIC DNA]</scope>
    <source>
        <strain evidence="10 11">Japan</strain>
    </source>
</reference>
<name>A0ABN7A8L6_9HEMI</name>
<dbReference type="Pfam" id="PF16529">
    <property type="entry name" value="Ge1_WD40"/>
    <property type="match status" value="1"/>
</dbReference>
<protein>
    <submittedName>
        <fullName evidence="10">Enhancer of mRNA-decapping protein</fullName>
    </submittedName>
</protein>
<dbReference type="Gene3D" id="6.10.140.270">
    <property type="match status" value="1"/>
</dbReference>
<evidence type="ECO:0000256" key="4">
    <source>
        <dbReference type="ARBA" id="ARBA00022574"/>
    </source>
</evidence>
<dbReference type="InterPro" id="IPR044938">
    <property type="entry name" value="EDC4_C_sf"/>
</dbReference>
<evidence type="ECO:0000256" key="6">
    <source>
        <dbReference type="ARBA" id="ARBA00023054"/>
    </source>
</evidence>
<dbReference type="Proteomes" id="UP001307889">
    <property type="component" value="Chromosome 1"/>
</dbReference>
<organism evidence="10 11">
    <name type="scientific">Nesidiocoris tenuis</name>
    <dbReference type="NCBI Taxonomy" id="355587"/>
    <lineage>
        <taxon>Eukaryota</taxon>
        <taxon>Metazoa</taxon>
        <taxon>Ecdysozoa</taxon>
        <taxon>Arthropoda</taxon>
        <taxon>Hexapoda</taxon>
        <taxon>Insecta</taxon>
        <taxon>Pterygota</taxon>
        <taxon>Neoptera</taxon>
        <taxon>Paraneoptera</taxon>
        <taxon>Hemiptera</taxon>
        <taxon>Heteroptera</taxon>
        <taxon>Panheteroptera</taxon>
        <taxon>Cimicomorpha</taxon>
        <taxon>Miridae</taxon>
        <taxon>Dicyphina</taxon>
        <taxon>Nesidiocoris</taxon>
    </lineage>
</organism>
<evidence type="ECO:0000256" key="3">
    <source>
        <dbReference type="ARBA" id="ARBA00022490"/>
    </source>
</evidence>
<keyword evidence="11" id="KW-1185">Reference proteome</keyword>
<comment type="subcellular location">
    <subcellularLocation>
        <location evidence="1">Cytoplasm</location>
        <location evidence="1">P-body</location>
    </subcellularLocation>
</comment>
<evidence type="ECO:0000313" key="10">
    <source>
        <dbReference type="EMBL" id="BES88647.1"/>
    </source>
</evidence>
<keyword evidence="4" id="KW-0853">WD repeat</keyword>
<evidence type="ECO:0000256" key="5">
    <source>
        <dbReference type="ARBA" id="ARBA00022737"/>
    </source>
</evidence>
<keyword evidence="3" id="KW-0963">Cytoplasm</keyword>
<dbReference type="InterPro" id="IPR015943">
    <property type="entry name" value="WD40/YVTN_repeat-like_dom_sf"/>
</dbReference>
<dbReference type="PANTHER" id="PTHR15598:SF5">
    <property type="entry name" value="ENHANCER OF MRNA-DECAPPING PROTEIN 4"/>
    <property type="match status" value="1"/>
</dbReference>
<dbReference type="InterPro" id="IPR045152">
    <property type="entry name" value="EDC4-like"/>
</dbReference>
<comment type="similarity">
    <text evidence="2">Belongs to the WD repeat EDC4 family.</text>
</comment>
<gene>
    <name evidence="10" type="ORF">NTJ_01454</name>
</gene>
<keyword evidence="5" id="KW-0677">Repeat</keyword>
<dbReference type="SMART" id="SM00320">
    <property type="entry name" value="WD40"/>
    <property type="match status" value="3"/>
</dbReference>
<proteinExistence type="inferred from homology"/>
<evidence type="ECO:0000259" key="8">
    <source>
        <dbReference type="Pfam" id="PF16529"/>
    </source>
</evidence>
<dbReference type="InterPro" id="IPR036322">
    <property type="entry name" value="WD40_repeat_dom_sf"/>
</dbReference>
<dbReference type="Gene3D" id="1.10.220.100">
    <property type="entry name" value="conserved c-terminal region of ge- 1"/>
    <property type="match status" value="1"/>
</dbReference>
<evidence type="ECO:0000256" key="2">
    <source>
        <dbReference type="ARBA" id="ARBA00009639"/>
    </source>
</evidence>
<dbReference type="EMBL" id="AP028909">
    <property type="protein sequence ID" value="BES88647.1"/>
    <property type="molecule type" value="Genomic_DNA"/>
</dbReference>
<evidence type="ECO:0000256" key="7">
    <source>
        <dbReference type="SAM" id="MobiDB-lite"/>
    </source>
</evidence>
<evidence type="ECO:0000313" key="11">
    <source>
        <dbReference type="Proteomes" id="UP001307889"/>
    </source>
</evidence>
<dbReference type="InterPro" id="IPR032401">
    <property type="entry name" value="EDC4_WD40"/>
</dbReference>
<sequence>MLEVILRVGVELSILIAVEIINRRFLKAKGPPRMTVRGLGNAAPNANQTIDFGSLAEENNCVAVASTDVRIVSSTGDHVTGSSKVRMNNVVDYTWEEKFYSGQLLAVHMSGKFIAYGIIARNQPQSVVRVVNQETAQRSLIKGIEGNIEDLAFAFMAERVILASLSSAGTLMVHDIVEYRTGTISCQLLMTATLDGPANSKSLKRVFWCPYIPDDLESKVDDCDDGYLLAVIRDCKVELWNVGTVVKHYGSGPHKPKSITEGYLEIDASTSVMSDAAFSPDGSAIATSSYDGRCRFYQVYMAGEGEPRLLHEWEPHDGDPVNTLFFLDNHINPPPDVQFWKYAVTGAKDNCEIKLWSCETWECLQKISLTTKSSRHSRGWGKLKAAIDLSAGYILLSDMYLRLLYVLELKKDGSSIQPYVQTITEFKLPCPILSFGIADAGLKNFSKNSNFEMEDACNGDNEDETQNAVFVRMYLVQPKSLQECTIVFQTNNAIEVHHNANFNVPIPAVHEVVELKKELTQDSEQPAPILMTPDAFHSPHQTPAVKEAQSSTKTPSPPATTPPRPAPEPEQLPRPLDAMISQAEPPFATAKPTGIVSGGSSPSREVEEILSSPCLYPKPTSTSCLQEIALPDPSNAKIETLESCILSLKSDVTGLMELAASQALELKNLREEMRRTEAAKLNEAVDLAVSKAMTAVLANQQQAKICCSIDQEALTEKITSVLYQDLSQSLQRSVKSTILNQYKDSLKPTMVKAVDEMKEMIHNEVSHKLNLTEQALKENLGKVLRSKAVMDNLSHTLSVTAPVVLEEVFKENFVKIGVPIFEKASNAMFQQINNTFTDGLKECKKELESYALKANERANLEIGALQKAAGNLGMVSKSFSAAVDRDTKKLDEAVAETIRNLNKMSMNNGNIRSGAVTPAGHLVDSQVLQAQITQLITHGQVNSAFEQALSASDLNLVLYVCEKVGPQQVFGGSNGCLLQQHVLLSLIQQLSADMTHHTETKQKYLEEAIMCMDPKNSDTKEYMPVVLSALSKQLQLYITSNLNGRWTRRAKMLQMAANSLLSQQ</sequence>
<feature type="compositionally biased region" description="Pro residues" evidence="7">
    <location>
        <begin position="555"/>
        <end position="572"/>
    </location>
</feature>
<feature type="region of interest" description="Disordered" evidence="7">
    <location>
        <begin position="518"/>
        <end position="573"/>
    </location>
</feature>
<keyword evidence="6" id="KW-0175">Coiled coil</keyword>
<dbReference type="PANTHER" id="PTHR15598">
    <property type="entry name" value="ENHANCER OF MRNA-DECAPPING PROTEIN 4"/>
    <property type="match status" value="1"/>
</dbReference>
<dbReference type="Pfam" id="PF21289">
    <property type="entry name" value="EDC4_C"/>
    <property type="match status" value="1"/>
</dbReference>
<dbReference type="InterPro" id="IPR049404">
    <property type="entry name" value="EDC4_C"/>
</dbReference>
<dbReference type="Gene3D" id="2.130.10.10">
    <property type="entry name" value="YVTN repeat-like/Quinoprotein amine dehydrogenase"/>
    <property type="match status" value="1"/>
</dbReference>
<accession>A0ABN7A8L6</accession>
<feature type="domain" description="Enhancer of mRNA-decapping protein 4 WD40 repeat region" evidence="8">
    <location>
        <begin position="81"/>
        <end position="412"/>
    </location>
</feature>
<dbReference type="SUPFAM" id="SSF50978">
    <property type="entry name" value="WD40 repeat-like"/>
    <property type="match status" value="1"/>
</dbReference>
<evidence type="ECO:0000256" key="1">
    <source>
        <dbReference type="ARBA" id="ARBA00004201"/>
    </source>
</evidence>
<feature type="domain" description="Enhancer of mRNA-decapping protein 4 C-terminal" evidence="9">
    <location>
        <begin position="932"/>
        <end position="1053"/>
    </location>
</feature>
<evidence type="ECO:0000259" key="9">
    <source>
        <dbReference type="Pfam" id="PF21289"/>
    </source>
</evidence>
<dbReference type="InterPro" id="IPR001680">
    <property type="entry name" value="WD40_rpt"/>
</dbReference>